<dbReference type="EMBL" id="CP081864">
    <property type="protein sequence ID" value="QZN95250.1"/>
    <property type="molecule type" value="Genomic_DNA"/>
</dbReference>
<accession>A0ABX9ANB5</accession>
<organism evidence="1 2">
    <name type="scientific">Symbiopectobacterium purcellii</name>
    <dbReference type="NCBI Taxonomy" id="2871826"/>
    <lineage>
        <taxon>Bacteria</taxon>
        <taxon>Pseudomonadati</taxon>
        <taxon>Pseudomonadota</taxon>
        <taxon>Gammaproteobacteria</taxon>
        <taxon>Enterobacterales</taxon>
        <taxon>Enterobacteriaceae</taxon>
    </lineage>
</organism>
<reference evidence="1 2" key="1">
    <citation type="submission" date="2021-08" db="EMBL/GenBank/DDBJ databases">
        <title>Culture and genomic analysis of Symbiopectobacterium purcellii sp. nov. gen. nov., isolated from the leafhopper Empoasca decipiens.</title>
        <authorList>
            <person name="Nadal-Jimenez P."/>
            <person name="Siozios S."/>
            <person name="Halliday N."/>
            <person name="Camara M."/>
            <person name="Hurst G.D.D."/>
        </authorList>
    </citation>
    <scope>NUCLEOTIDE SEQUENCE [LARGE SCALE GENOMIC DNA]</scope>
    <source>
        <strain evidence="1 2">SyEd1</strain>
    </source>
</reference>
<protein>
    <recommendedName>
        <fullName evidence="3">Type III secretion system chaperone SpaK</fullName>
    </recommendedName>
</protein>
<dbReference type="RefSeq" id="WP_222158356.1">
    <property type="nucleotide sequence ID" value="NZ_CP081864.1"/>
</dbReference>
<evidence type="ECO:0000313" key="2">
    <source>
        <dbReference type="Proteomes" id="UP000825886"/>
    </source>
</evidence>
<dbReference type="Proteomes" id="UP000825886">
    <property type="component" value="Chromosome"/>
</dbReference>
<name>A0ABX9ANB5_9ENTR</name>
<dbReference type="SUPFAM" id="SSF69635">
    <property type="entry name" value="Type III secretory system chaperone-like"/>
    <property type="match status" value="1"/>
</dbReference>
<proteinExistence type="predicted"/>
<dbReference type="Pfam" id="PF03519">
    <property type="entry name" value="Invas_SpaK"/>
    <property type="match status" value="1"/>
</dbReference>
<keyword evidence="2" id="KW-1185">Reference proteome</keyword>
<gene>
    <name evidence="1" type="ORF">K6K13_18865</name>
</gene>
<dbReference type="Gene3D" id="3.30.1460.10">
    <property type="match status" value="1"/>
</dbReference>
<sequence>MQYDVVALLTEILAEVGMSEVLDKDLNNHSAISLHMKDDIPTIHIKSNDEEIWVWAQLGEVNLSTLSYCSANLFPLLLAHNEEVFHAGYPCLYQIDNSLDLRAQVKEKHCESASAFMEMLDTFLTVLQQYRTALN</sequence>
<dbReference type="InterPro" id="IPR003065">
    <property type="entry name" value="Invas_SpaK"/>
</dbReference>
<evidence type="ECO:0008006" key="3">
    <source>
        <dbReference type="Google" id="ProtNLM"/>
    </source>
</evidence>
<evidence type="ECO:0000313" key="1">
    <source>
        <dbReference type="EMBL" id="QZN95250.1"/>
    </source>
</evidence>
<dbReference type="CDD" id="cd17035">
    <property type="entry name" value="T3SC_IB_Spa15-like"/>
    <property type="match status" value="1"/>
</dbReference>